<dbReference type="PANTHER" id="PTHR39082:SF1">
    <property type="entry name" value="SCAVENGER RECEPTOR CLASS A MEMBER 3"/>
    <property type="match status" value="1"/>
</dbReference>
<reference evidence="4 5" key="1">
    <citation type="submission" date="2024-02" db="EMBL/GenBank/DDBJ databases">
        <title>Haloferula sargassicola NBRC 104335.</title>
        <authorList>
            <person name="Ichikawa N."/>
            <person name="Katano-Makiyama Y."/>
            <person name="Hidaka K."/>
        </authorList>
    </citation>
    <scope>NUCLEOTIDE SEQUENCE [LARGE SCALE GENOMIC DNA]</scope>
    <source>
        <strain evidence="4 5">NBRC 104335</strain>
    </source>
</reference>
<feature type="domain" description="CT398-like coiled coil hairpin" evidence="3">
    <location>
        <begin position="12"/>
        <end position="187"/>
    </location>
</feature>
<sequence>MTSNLEALLVVQDRDRRLLDLEAQLAKIPAEKSRADQRLDRDRAAVATARENAQKNGVAAKNVEIDIDTRKTTVARLRQQQFETRKNEEFRALGNEIERYLGDIDRLETQLLERMEEADELRGHQQEAEATLAQSQKIVDEDLATLAQRQENLQQQLEETRAERQRLAADVEPDLLDLYERLMRKKGGMAIVPAVHGQCGGCHVKLIAATLVKLQADNSLVQCETCGRILYQG</sequence>
<evidence type="ECO:0000256" key="1">
    <source>
        <dbReference type="SAM" id="Coils"/>
    </source>
</evidence>
<evidence type="ECO:0000313" key="5">
    <source>
        <dbReference type="Proteomes" id="UP001476282"/>
    </source>
</evidence>
<keyword evidence="1" id="KW-0175">Coiled coil</keyword>
<dbReference type="PANTHER" id="PTHR39082">
    <property type="entry name" value="PHOSPHOLIPASE C-BETA-2-RELATED"/>
    <property type="match status" value="1"/>
</dbReference>
<dbReference type="InterPro" id="IPR003743">
    <property type="entry name" value="Zf-RING_7"/>
</dbReference>
<keyword evidence="5" id="KW-1185">Reference proteome</keyword>
<evidence type="ECO:0008006" key="6">
    <source>
        <dbReference type="Google" id="ProtNLM"/>
    </source>
</evidence>
<dbReference type="RefSeq" id="WP_353567269.1">
    <property type="nucleotide sequence ID" value="NZ_BAABRI010000012.1"/>
</dbReference>
<dbReference type="InterPro" id="IPR056003">
    <property type="entry name" value="CT398_CC_hairpin"/>
</dbReference>
<proteinExistence type="predicted"/>
<dbReference type="Pfam" id="PF24481">
    <property type="entry name" value="CT398_CC"/>
    <property type="match status" value="1"/>
</dbReference>
<evidence type="ECO:0000259" key="2">
    <source>
        <dbReference type="Pfam" id="PF02591"/>
    </source>
</evidence>
<comment type="caution">
    <text evidence="4">The sequence shown here is derived from an EMBL/GenBank/DDBJ whole genome shotgun (WGS) entry which is preliminary data.</text>
</comment>
<feature type="coiled-coil region" evidence="1">
    <location>
        <begin position="90"/>
        <end position="170"/>
    </location>
</feature>
<organism evidence="4 5">
    <name type="scientific">Haloferula sargassicola</name>
    <dbReference type="NCBI Taxonomy" id="490096"/>
    <lineage>
        <taxon>Bacteria</taxon>
        <taxon>Pseudomonadati</taxon>
        <taxon>Verrucomicrobiota</taxon>
        <taxon>Verrucomicrobiia</taxon>
        <taxon>Verrucomicrobiales</taxon>
        <taxon>Verrucomicrobiaceae</taxon>
        <taxon>Haloferula</taxon>
    </lineage>
</organism>
<accession>A0ABP9USZ2</accession>
<dbReference type="Gene3D" id="1.10.287.1490">
    <property type="match status" value="1"/>
</dbReference>
<name>A0ABP9USZ2_9BACT</name>
<gene>
    <name evidence="4" type="ORF">Hsar01_02378</name>
</gene>
<protein>
    <recommendedName>
        <fullName evidence="6">C4-type zinc ribbon domain-containing protein</fullName>
    </recommendedName>
</protein>
<dbReference type="Pfam" id="PF02591">
    <property type="entry name" value="Zn_ribbon_9"/>
    <property type="match status" value="1"/>
</dbReference>
<feature type="domain" description="C4-type zinc ribbon" evidence="2">
    <location>
        <begin position="199"/>
        <end position="230"/>
    </location>
</feature>
<dbReference type="EMBL" id="BAABRI010000012">
    <property type="protein sequence ID" value="GAA5483149.1"/>
    <property type="molecule type" value="Genomic_DNA"/>
</dbReference>
<evidence type="ECO:0000259" key="3">
    <source>
        <dbReference type="Pfam" id="PF24481"/>
    </source>
</evidence>
<evidence type="ECO:0000313" key="4">
    <source>
        <dbReference type="EMBL" id="GAA5483149.1"/>
    </source>
</evidence>
<dbReference type="Proteomes" id="UP001476282">
    <property type="component" value="Unassembled WGS sequence"/>
</dbReference>
<dbReference type="InterPro" id="IPR052376">
    <property type="entry name" value="Oxidative_Scav/Glycosyltrans"/>
</dbReference>